<dbReference type="SUPFAM" id="SSF53335">
    <property type="entry name" value="S-adenosyl-L-methionine-dependent methyltransferases"/>
    <property type="match status" value="1"/>
</dbReference>
<name>A0A4R1K5C4_9BACT</name>
<protein>
    <submittedName>
        <fullName evidence="2">Methyltransferase family protein</fullName>
    </submittedName>
</protein>
<accession>A0A4R1K5C4</accession>
<sequence length="304" mass="34996">MCDAMSGAGIFAGYRQRNQQKTRKHRSRKMYRVREVYPVLPIRRTYFQGGMMEHLGGKEQLEFWKKRAQNFPRYENVAGNYELGILDRMKGMGVDFRGKTVIDAGCGTGMYTLHIAQEAASVEGVDISEEMLHFLRIDAEANGINNLSIVCSNWNDYKPSKRFDIAFCTMSPALRTSEARKKLHDYASETVVYMGFDGLRESNVLEHFYPIFNITPKSFSDAHKMRAWLEENGISYKCEIVEGEWVSSKNPDELTESTLNALRLDAPDADEETVRRNLEKFRNADGTYTETVRYRSAIIVWRKS</sequence>
<organism evidence="2 3">
    <name type="scientific">Seleniivibrio woodruffii</name>
    <dbReference type="NCBI Taxonomy" id="1078050"/>
    <lineage>
        <taxon>Bacteria</taxon>
        <taxon>Pseudomonadati</taxon>
        <taxon>Deferribacterota</taxon>
        <taxon>Deferribacteres</taxon>
        <taxon>Deferribacterales</taxon>
        <taxon>Geovibrionaceae</taxon>
        <taxon>Seleniivibrio</taxon>
    </lineage>
</organism>
<keyword evidence="2" id="KW-0808">Transferase</keyword>
<dbReference type="Pfam" id="PF13847">
    <property type="entry name" value="Methyltransf_31"/>
    <property type="match status" value="1"/>
</dbReference>
<dbReference type="PANTHER" id="PTHR43861">
    <property type="entry name" value="TRANS-ACONITATE 2-METHYLTRANSFERASE-RELATED"/>
    <property type="match status" value="1"/>
</dbReference>
<evidence type="ECO:0000313" key="3">
    <source>
        <dbReference type="Proteomes" id="UP000294614"/>
    </source>
</evidence>
<gene>
    <name evidence="2" type="ORF">C8D98_2312</name>
</gene>
<dbReference type="AlphaFoldDB" id="A0A4R1K5C4"/>
<dbReference type="EMBL" id="SMGG01000006">
    <property type="protein sequence ID" value="TCK59378.1"/>
    <property type="molecule type" value="Genomic_DNA"/>
</dbReference>
<evidence type="ECO:0000313" key="2">
    <source>
        <dbReference type="EMBL" id="TCK59378.1"/>
    </source>
</evidence>
<keyword evidence="2" id="KW-0489">Methyltransferase</keyword>
<comment type="caution">
    <text evidence="2">The sequence shown here is derived from an EMBL/GenBank/DDBJ whole genome shotgun (WGS) entry which is preliminary data.</text>
</comment>
<dbReference type="CDD" id="cd02440">
    <property type="entry name" value="AdoMet_MTases"/>
    <property type="match status" value="1"/>
</dbReference>
<reference evidence="2 3" key="1">
    <citation type="submission" date="2019-03" db="EMBL/GenBank/DDBJ databases">
        <title>Genomic Encyclopedia of Type Strains, Phase IV (KMG-IV): sequencing the most valuable type-strain genomes for metagenomic binning, comparative biology and taxonomic classification.</title>
        <authorList>
            <person name="Goeker M."/>
        </authorList>
    </citation>
    <scope>NUCLEOTIDE SEQUENCE [LARGE SCALE GENOMIC DNA]</scope>
    <source>
        <strain evidence="2 3">DSM 24984</strain>
    </source>
</reference>
<dbReference type="InterPro" id="IPR029063">
    <property type="entry name" value="SAM-dependent_MTases_sf"/>
</dbReference>
<dbReference type="GO" id="GO:0032259">
    <property type="term" value="P:methylation"/>
    <property type="evidence" value="ECO:0007669"/>
    <property type="project" value="UniProtKB-KW"/>
</dbReference>
<proteinExistence type="predicted"/>
<dbReference type="Gene3D" id="3.40.50.150">
    <property type="entry name" value="Vaccinia Virus protein VP39"/>
    <property type="match status" value="1"/>
</dbReference>
<dbReference type="InterPro" id="IPR025714">
    <property type="entry name" value="Methyltranfer_dom"/>
</dbReference>
<evidence type="ECO:0000259" key="1">
    <source>
        <dbReference type="Pfam" id="PF13847"/>
    </source>
</evidence>
<dbReference type="Proteomes" id="UP000294614">
    <property type="component" value="Unassembled WGS sequence"/>
</dbReference>
<keyword evidence="3" id="KW-1185">Reference proteome</keyword>
<feature type="domain" description="Methyltransferase" evidence="1">
    <location>
        <begin position="97"/>
        <end position="169"/>
    </location>
</feature>
<dbReference type="GO" id="GO:0008168">
    <property type="term" value="F:methyltransferase activity"/>
    <property type="evidence" value="ECO:0007669"/>
    <property type="project" value="UniProtKB-KW"/>
</dbReference>